<dbReference type="AlphaFoldDB" id="A0AAV1SGX9"/>
<protein>
    <submittedName>
        <fullName evidence="1">Uncharacterized protein</fullName>
    </submittedName>
</protein>
<name>A0AAV1SGX9_9ROSI</name>
<evidence type="ECO:0000313" key="2">
    <source>
        <dbReference type="Proteomes" id="UP001314170"/>
    </source>
</evidence>
<gene>
    <name evidence="1" type="ORF">DCAF_LOCUS21794</name>
</gene>
<proteinExistence type="predicted"/>
<organism evidence="1 2">
    <name type="scientific">Dovyalis caffra</name>
    <dbReference type="NCBI Taxonomy" id="77055"/>
    <lineage>
        <taxon>Eukaryota</taxon>
        <taxon>Viridiplantae</taxon>
        <taxon>Streptophyta</taxon>
        <taxon>Embryophyta</taxon>
        <taxon>Tracheophyta</taxon>
        <taxon>Spermatophyta</taxon>
        <taxon>Magnoliopsida</taxon>
        <taxon>eudicotyledons</taxon>
        <taxon>Gunneridae</taxon>
        <taxon>Pentapetalae</taxon>
        <taxon>rosids</taxon>
        <taxon>fabids</taxon>
        <taxon>Malpighiales</taxon>
        <taxon>Salicaceae</taxon>
        <taxon>Flacourtieae</taxon>
        <taxon>Dovyalis</taxon>
    </lineage>
</organism>
<evidence type="ECO:0000313" key="1">
    <source>
        <dbReference type="EMBL" id="CAK7349084.1"/>
    </source>
</evidence>
<comment type="caution">
    <text evidence="1">The sequence shown here is derived from an EMBL/GenBank/DDBJ whole genome shotgun (WGS) entry which is preliminary data.</text>
</comment>
<sequence>METSSNPIQVVIGTDVKYGHFLLSTKSNLRRDFEEEAVGQLKFKDSSKRVPNSFKPYNVANLWEGDDPVEDYVEELMIDLVYWMILTRLNLHELPRQRTPILFKASLVAHTIDEELSVIT</sequence>
<dbReference type="Proteomes" id="UP001314170">
    <property type="component" value="Unassembled WGS sequence"/>
</dbReference>
<reference evidence="1 2" key="1">
    <citation type="submission" date="2024-01" db="EMBL/GenBank/DDBJ databases">
        <authorList>
            <person name="Waweru B."/>
        </authorList>
    </citation>
    <scope>NUCLEOTIDE SEQUENCE [LARGE SCALE GENOMIC DNA]</scope>
</reference>
<keyword evidence="2" id="KW-1185">Reference proteome</keyword>
<accession>A0AAV1SGX9</accession>
<dbReference type="EMBL" id="CAWUPB010001173">
    <property type="protein sequence ID" value="CAK7349084.1"/>
    <property type="molecule type" value="Genomic_DNA"/>
</dbReference>